<organism evidence="1 2">
    <name type="scientific">Pneumocystis oryctolagi</name>
    <dbReference type="NCBI Taxonomy" id="42067"/>
    <lineage>
        <taxon>Eukaryota</taxon>
        <taxon>Fungi</taxon>
        <taxon>Dikarya</taxon>
        <taxon>Ascomycota</taxon>
        <taxon>Taphrinomycotina</taxon>
        <taxon>Pneumocystomycetes</taxon>
        <taxon>Pneumocystaceae</taxon>
        <taxon>Pneumocystis</taxon>
    </lineage>
</organism>
<keyword evidence="2" id="KW-1185">Reference proteome</keyword>
<evidence type="ECO:0000313" key="1">
    <source>
        <dbReference type="EMBL" id="KAG4304285.1"/>
    </source>
</evidence>
<name>A0ACB7CB76_9ASCO</name>
<dbReference type="Proteomes" id="UP000768646">
    <property type="component" value="Unassembled WGS sequence"/>
</dbReference>
<dbReference type="EMBL" id="JABTEG010000009">
    <property type="protein sequence ID" value="KAG4304285.1"/>
    <property type="molecule type" value="Genomic_DNA"/>
</dbReference>
<sequence>MTAVTLRTLAASTRKIICVGRNYALHAPQAPLAPLAPLAPQAAHTARAAPLLFLKPPSALLQTGGQVRICKGRVEHEVELAVIIQERLSQASLEEANAAIGGYAVAIDVTARSIQAAAAAKGQPWTVSKGLDTFCPMSEVIPAQLLSDPHDCTLYLRVNSVQRQYGSTQHMLWRIPELLQYISSIMTLEPHDIVLTGTPEGAGPLEDGDVVDAGLVYKGAEVPESMLRVTPEILYSMFIPFGEIVRVELPRDENSDEPHQGFGYVEFKEEGDAWDAIDNMDQSEAFGRVIYVTRARAEKTILEGLGSKIPVWEQEAWIQRFQVNKDDWKAVEQQKAAHHD</sequence>
<protein>
    <submittedName>
        <fullName evidence="1">Uncharacterized protein</fullName>
    </submittedName>
</protein>
<comment type="caution">
    <text evidence="1">The sequence shown here is derived from an EMBL/GenBank/DDBJ whole genome shotgun (WGS) entry which is preliminary data.</text>
</comment>
<proteinExistence type="predicted"/>
<reference evidence="1 2" key="1">
    <citation type="journal article" date="2021" name="Commun. Biol.">
        <title>Genomic insights into the host specific adaptation of the Pneumocystis genus.</title>
        <authorList>
            <person name="Cisse O.H."/>
            <person name="Ma L."/>
            <person name="Dekker J.P."/>
            <person name="Khil P.P."/>
            <person name="Youn J.-H."/>
            <person name="Brenchley J.M."/>
            <person name="Blair R."/>
            <person name="Pahar B."/>
            <person name="Chabe M."/>
            <person name="Van Rompay K.K.A."/>
            <person name="Keesler R."/>
            <person name="Sukura A."/>
            <person name="Hirsch V."/>
            <person name="Kutty G."/>
            <person name="Liu Y."/>
            <person name="Peng L."/>
            <person name="Chen J."/>
            <person name="Song J."/>
            <person name="Weissenbacher-Lang C."/>
            <person name="Xu J."/>
            <person name="Upham N.S."/>
            <person name="Stajich J.E."/>
            <person name="Cuomo C.A."/>
            <person name="Cushion M.T."/>
            <person name="Kovacs J.A."/>
        </authorList>
    </citation>
    <scope>NUCLEOTIDE SEQUENCE [LARGE SCALE GENOMIC DNA]</scope>
    <source>
        <strain evidence="1 2">RABM</strain>
    </source>
</reference>
<accession>A0ACB7CB76</accession>
<evidence type="ECO:0000313" key="2">
    <source>
        <dbReference type="Proteomes" id="UP000768646"/>
    </source>
</evidence>
<gene>
    <name evidence="1" type="ORF">PORY_002260</name>
</gene>